<dbReference type="Proteomes" id="UP000256304">
    <property type="component" value="Unassembled WGS sequence"/>
</dbReference>
<dbReference type="InterPro" id="IPR036388">
    <property type="entry name" value="WH-like_DNA-bd_sf"/>
</dbReference>
<proteinExistence type="predicted"/>
<evidence type="ECO:0008006" key="3">
    <source>
        <dbReference type="Google" id="ProtNLM"/>
    </source>
</evidence>
<gene>
    <name evidence="1" type="ORF">A8990_12370</name>
</gene>
<sequence>MDNGFELAYAQLMDSAGLNSSEERKRRLLEHDQAEKLFLQNVWWPAVGNLDYLHPEYELQDLKGGARFANFAYMPPLPYRLLIEIDGFGPHWRDVTRWRFADDLQRQNHLLIDGWHLLRFAFDDVSEKPRRCQQTLLMALAKWGGITRGVEHSLDVYERALLHLMQQHWGEITPAAAMDKLGISKRRVIAGLKSLVRRGILSSVTSPKGRGMRYKFSSSNWSKS</sequence>
<name>A0A3D9RIJ6_9BACL</name>
<dbReference type="EMBL" id="QTTN01000023">
    <property type="protein sequence ID" value="REE78942.1"/>
    <property type="molecule type" value="Genomic_DNA"/>
</dbReference>
<comment type="caution">
    <text evidence="1">The sequence shown here is derived from an EMBL/GenBank/DDBJ whole genome shotgun (WGS) entry which is preliminary data.</text>
</comment>
<protein>
    <recommendedName>
        <fullName evidence="3">DNA-binding response regulator</fullName>
    </recommendedName>
</protein>
<evidence type="ECO:0000313" key="2">
    <source>
        <dbReference type="Proteomes" id="UP000256304"/>
    </source>
</evidence>
<reference evidence="1 2" key="1">
    <citation type="submission" date="2018-08" db="EMBL/GenBank/DDBJ databases">
        <title>Genomic Encyclopedia of Type Strains, Phase III (KMG-III): the genomes of soil and plant-associated and newly described type strains.</title>
        <authorList>
            <person name="Whitman W."/>
        </authorList>
    </citation>
    <scope>NUCLEOTIDE SEQUENCE [LARGE SCALE GENOMIC DNA]</scope>
    <source>
        <strain evidence="1 2">CGMCC 1.10966</strain>
    </source>
</reference>
<dbReference type="SUPFAM" id="SSF46785">
    <property type="entry name" value="Winged helix' DNA-binding domain"/>
    <property type="match status" value="1"/>
</dbReference>
<dbReference type="Gene3D" id="1.10.10.10">
    <property type="entry name" value="Winged helix-like DNA-binding domain superfamily/Winged helix DNA-binding domain"/>
    <property type="match status" value="1"/>
</dbReference>
<accession>A0A3D9RIJ6</accession>
<keyword evidence="2" id="KW-1185">Reference proteome</keyword>
<evidence type="ECO:0000313" key="1">
    <source>
        <dbReference type="EMBL" id="REE78942.1"/>
    </source>
</evidence>
<dbReference type="RefSeq" id="WP_116190571.1">
    <property type="nucleotide sequence ID" value="NZ_QTTN01000023.1"/>
</dbReference>
<dbReference type="AlphaFoldDB" id="A0A3D9RIJ6"/>
<dbReference type="InterPro" id="IPR036390">
    <property type="entry name" value="WH_DNA-bd_sf"/>
</dbReference>
<organism evidence="1 2">
    <name type="scientific">Paenibacillus taihuensis</name>
    <dbReference type="NCBI Taxonomy" id="1156355"/>
    <lineage>
        <taxon>Bacteria</taxon>
        <taxon>Bacillati</taxon>
        <taxon>Bacillota</taxon>
        <taxon>Bacilli</taxon>
        <taxon>Bacillales</taxon>
        <taxon>Paenibacillaceae</taxon>
        <taxon>Paenibacillus</taxon>
    </lineage>
</organism>
<dbReference type="OrthoDB" id="2677830at2"/>